<evidence type="ECO:0000256" key="1">
    <source>
        <dbReference type="SAM" id="Phobius"/>
    </source>
</evidence>
<dbReference type="Proteomes" id="UP001174909">
    <property type="component" value="Unassembled WGS sequence"/>
</dbReference>
<accession>A0AA35QYB5</accession>
<dbReference type="EMBL" id="CASHTH010000256">
    <property type="protein sequence ID" value="CAI7995728.1"/>
    <property type="molecule type" value="Genomic_DNA"/>
</dbReference>
<gene>
    <name evidence="2" type="ORF">GBAR_LOCUS1741</name>
</gene>
<proteinExistence type="predicted"/>
<keyword evidence="3" id="KW-1185">Reference proteome</keyword>
<reference evidence="2" key="1">
    <citation type="submission" date="2023-03" db="EMBL/GenBank/DDBJ databases">
        <authorList>
            <person name="Steffen K."/>
            <person name="Cardenas P."/>
        </authorList>
    </citation>
    <scope>NUCLEOTIDE SEQUENCE</scope>
</reference>
<organism evidence="2 3">
    <name type="scientific">Geodia barretti</name>
    <name type="common">Barrett's horny sponge</name>
    <dbReference type="NCBI Taxonomy" id="519541"/>
    <lineage>
        <taxon>Eukaryota</taxon>
        <taxon>Metazoa</taxon>
        <taxon>Porifera</taxon>
        <taxon>Demospongiae</taxon>
        <taxon>Heteroscleromorpha</taxon>
        <taxon>Tetractinellida</taxon>
        <taxon>Astrophorina</taxon>
        <taxon>Geodiidae</taxon>
        <taxon>Geodia</taxon>
    </lineage>
</organism>
<protein>
    <submittedName>
        <fullName evidence="2">Uncharacterized protein</fullName>
    </submittedName>
</protein>
<keyword evidence="1" id="KW-0472">Membrane</keyword>
<name>A0AA35QYB5_GEOBA</name>
<evidence type="ECO:0000313" key="2">
    <source>
        <dbReference type="EMBL" id="CAI7995728.1"/>
    </source>
</evidence>
<feature type="transmembrane region" description="Helical" evidence="1">
    <location>
        <begin position="20"/>
        <end position="44"/>
    </location>
</feature>
<sequence length="78" mass="8360">MNRSEECNNGLSVGLATGIAVVISLLVVLPVGVVIGCCGMWCLIKRCIRQEDLPGNIYDVPSLNNFHLSDNQAYGSAH</sequence>
<keyword evidence="1" id="KW-1133">Transmembrane helix</keyword>
<comment type="caution">
    <text evidence="2">The sequence shown here is derived from an EMBL/GenBank/DDBJ whole genome shotgun (WGS) entry which is preliminary data.</text>
</comment>
<dbReference type="AlphaFoldDB" id="A0AA35QYB5"/>
<keyword evidence="1" id="KW-0812">Transmembrane</keyword>
<evidence type="ECO:0000313" key="3">
    <source>
        <dbReference type="Proteomes" id="UP001174909"/>
    </source>
</evidence>